<dbReference type="InterPro" id="IPR035412">
    <property type="entry name" value="Terminase_L_N"/>
</dbReference>
<comment type="caution">
    <text evidence="3">The sequence shown here is derived from an EMBL/GenBank/DDBJ whole genome shotgun (WGS) entry which is preliminary data.</text>
</comment>
<feature type="domain" description="Phage terminase large subunit C-terminal" evidence="2">
    <location>
        <begin position="302"/>
        <end position="465"/>
    </location>
</feature>
<feature type="domain" description="Phage terminase large subunit N-terminal" evidence="1">
    <location>
        <begin position="70"/>
        <end position="269"/>
    </location>
</feature>
<dbReference type="PANTHER" id="PTHR39184">
    <property type="match status" value="1"/>
</dbReference>
<gene>
    <name evidence="3" type="ORF">WT27_23715</name>
</gene>
<dbReference type="Gene3D" id="3.40.50.300">
    <property type="entry name" value="P-loop containing nucleotide triphosphate hydrolases"/>
    <property type="match status" value="1"/>
</dbReference>
<dbReference type="InterPro" id="IPR006437">
    <property type="entry name" value="Phage_terminase_lsu"/>
</dbReference>
<dbReference type="NCBIfam" id="TIGR01547">
    <property type="entry name" value="phage_term_2"/>
    <property type="match status" value="1"/>
</dbReference>
<dbReference type="PANTHER" id="PTHR39184:SF1">
    <property type="entry name" value="PBSX PHAGE TERMINASE LARGE SUBUNIT"/>
    <property type="match status" value="1"/>
</dbReference>
<dbReference type="Proteomes" id="UP000062317">
    <property type="component" value="Unassembled WGS sequence"/>
</dbReference>
<accession>A0A105W1V1</accession>
<keyword evidence="4" id="KW-1185">Reference proteome</keyword>
<dbReference type="Gene3D" id="3.30.420.280">
    <property type="match status" value="1"/>
</dbReference>
<evidence type="ECO:0000313" key="3">
    <source>
        <dbReference type="EMBL" id="KVV57941.1"/>
    </source>
</evidence>
<dbReference type="InterPro" id="IPR052380">
    <property type="entry name" value="Viral_DNA_packaging_terminase"/>
</dbReference>
<name>A0A105W1V1_9BURK</name>
<dbReference type="AlphaFoldDB" id="A0A105W1V1"/>
<dbReference type="EMBL" id="LPEQ01000009">
    <property type="protein sequence ID" value="KVV57941.1"/>
    <property type="molecule type" value="Genomic_DNA"/>
</dbReference>
<evidence type="ECO:0000313" key="4">
    <source>
        <dbReference type="Proteomes" id="UP000062317"/>
    </source>
</evidence>
<reference evidence="3 4" key="1">
    <citation type="submission" date="2015-11" db="EMBL/GenBank/DDBJ databases">
        <title>Expanding the genomic diversity of Burkholderia species for the development of highly accurate diagnostics.</title>
        <authorList>
            <person name="Sahl J."/>
            <person name="Keim P."/>
            <person name="Wagner D."/>
        </authorList>
    </citation>
    <scope>NUCLEOTIDE SEQUENCE [LARGE SCALE GENOMIC DNA]</scope>
    <source>
        <strain evidence="3 4">MSMB1301WGS</strain>
    </source>
</reference>
<organism evidence="3 4">
    <name type="scientific">Burkholderia territorii</name>
    <dbReference type="NCBI Taxonomy" id="1503055"/>
    <lineage>
        <taxon>Bacteria</taxon>
        <taxon>Pseudomonadati</taxon>
        <taxon>Pseudomonadota</taxon>
        <taxon>Betaproteobacteria</taxon>
        <taxon>Burkholderiales</taxon>
        <taxon>Burkholderiaceae</taxon>
        <taxon>Burkholderia</taxon>
        <taxon>Burkholderia cepacia complex</taxon>
    </lineage>
</organism>
<dbReference type="InterPro" id="IPR027417">
    <property type="entry name" value="P-loop_NTPase"/>
</dbReference>
<dbReference type="Pfam" id="PF17288">
    <property type="entry name" value="Terminase_3C"/>
    <property type="match status" value="1"/>
</dbReference>
<dbReference type="Pfam" id="PF04466">
    <property type="entry name" value="Terminase_3"/>
    <property type="match status" value="1"/>
</dbReference>
<proteinExistence type="predicted"/>
<dbReference type="InterPro" id="IPR035413">
    <property type="entry name" value="Terminase_L_C"/>
</dbReference>
<evidence type="ECO:0000259" key="2">
    <source>
        <dbReference type="Pfam" id="PF17288"/>
    </source>
</evidence>
<evidence type="ECO:0000259" key="1">
    <source>
        <dbReference type="Pfam" id="PF04466"/>
    </source>
</evidence>
<sequence length="488" mass="56044">MSRRRLSHAAITRVESYFSGVATDERPAVFGIVDMDRNVIKRLTVDGQETDAAPTVLIAEKLERLIYPKRWKIVLGGRGSMKTRTIVSILTARSQARRERALCLREIQASIDESSYQEIAEEIDRRELGDSFRQLKKSIRVPANGSSFSFRGLFRNQRALKGFTAATVAWVDEAENVSRDSWDILAPTIRAPGSEIWVSFNPNRETDPTWADLVAPYVDQMVDGVYEDDERLIIRCNWSDNPWFPEELELERQRMLRTDLDRYNWIWEGKFNRRSDELIFAGKWRVEDFETPANARFFFGADWGFAQDPTTLNRCWVRGNDLMIDWEAHGKQVDLDEIWKLFAGKEGMRPEQVKQWKLGDEKKYPGIPGARKWKIKADCARPETISHVAKQGFNIDAAKKWGGSVEDGIAFLRGFDRIIIHSRCVKTIEEFSNYSYKVDKTTGDVLPIIVDKWNHHIDGIRYSMDGYIRGRGNGLNISHEALAALSAA</sequence>
<protein>
    <submittedName>
        <fullName evidence="3">Terminase</fullName>
    </submittedName>
</protein>